<dbReference type="RefSeq" id="WP_025747941.1">
    <property type="nucleotide sequence ID" value="NZ_FOXR01000010.1"/>
</dbReference>
<dbReference type="Proteomes" id="UP000198577">
    <property type="component" value="Unassembled WGS sequence"/>
</dbReference>
<sequence length="147" mass="17035">MNKNINYDRLIEQVGKCCLTEDFCGTCQKEACLIGYCKHVLLKAFKQHNEFIEGGMDNIPSFDTKLYDEEELINAIAFILNECKNCQLYHDDECVINIIRSCMEIALLGDYLEYKGSTFLYFADLNNKNKEIAQRIFDAFSNIKNNK</sequence>
<name>A0A1I5V723_9FIRM</name>
<keyword evidence="2" id="KW-1185">Reference proteome</keyword>
<gene>
    <name evidence="1" type="ORF">SAMN05444406_11025</name>
</gene>
<protein>
    <submittedName>
        <fullName evidence="1">Uncharacterized protein</fullName>
    </submittedName>
</protein>
<dbReference type="EMBL" id="FOXR01000010">
    <property type="protein sequence ID" value="SFQ03334.1"/>
    <property type="molecule type" value="Genomic_DNA"/>
</dbReference>
<evidence type="ECO:0000313" key="2">
    <source>
        <dbReference type="Proteomes" id="UP000198577"/>
    </source>
</evidence>
<accession>A0A1I5V723</accession>
<dbReference type="AlphaFoldDB" id="A0A1I5V723"/>
<evidence type="ECO:0000313" key="1">
    <source>
        <dbReference type="EMBL" id="SFQ03334.1"/>
    </source>
</evidence>
<dbReference type="OrthoDB" id="1681497at2"/>
<proteinExistence type="predicted"/>
<organism evidence="1 2">
    <name type="scientific">Caldicoprobacter faecalis</name>
    <dbReference type="NCBI Taxonomy" id="937334"/>
    <lineage>
        <taxon>Bacteria</taxon>
        <taxon>Bacillati</taxon>
        <taxon>Bacillota</taxon>
        <taxon>Clostridia</taxon>
        <taxon>Caldicoprobacterales</taxon>
        <taxon>Caldicoprobacteraceae</taxon>
        <taxon>Caldicoprobacter</taxon>
    </lineage>
</organism>
<reference evidence="1 2" key="1">
    <citation type="submission" date="2016-10" db="EMBL/GenBank/DDBJ databases">
        <authorList>
            <person name="de Groot N.N."/>
        </authorList>
    </citation>
    <scope>NUCLEOTIDE SEQUENCE [LARGE SCALE GENOMIC DNA]</scope>
    <source>
        <strain evidence="1 2">DSM 20678</strain>
    </source>
</reference>
<dbReference type="STRING" id="937334.SAMN05444406_11025"/>